<evidence type="ECO:0000313" key="3">
    <source>
        <dbReference type="EMBL" id="KQK84699.1"/>
    </source>
</evidence>
<comment type="caution">
    <text evidence="3">The sequence shown here is derived from an EMBL/GenBank/DDBJ whole genome shotgun (WGS) entry which is preliminary data.</text>
</comment>
<evidence type="ECO:0000256" key="1">
    <source>
        <dbReference type="ARBA" id="ARBA00023319"/>
    </source>
</evidence>
<dbReference type="InterPro" id="IPR013783">
    <property type="entry name" value="Ig-like_fold"/>
</dbReference>
<sequence length="183" mass="20638">MGFRSTPSIYLLPPPLEELSGSRPTLSLTCLVRGFYPESISVEWQKNQDPVDASSYETTPPMKEKMGDASFFLYSRMAVKREDWSRGTTYVCMVVHEGLPMKFIQRSINRSPEMLLPEDLCHGDPDVANGPWDTVAVFITLFLLSVCYSATVTLCKVKWVLATLLHLKPSPPPHYKNVMNHAV</sequence>
<name>A0A0Q3PU08_AMAAE</name>
<dbReference type="AlphaFoldDB" id="A0A0Q3PU08"/>
<dbReference type="PROSITE" id="PS00290">
    <property type="entry name" value="IG_MHC"/>
    <property type="match status" value="1"/>
</dbReference>
<dbReference type="InterPro" id="IPR003597">
    <property type="entry name" value="Ig_C1-set"/>
</dbReference>
<dbReference type="InterPro" id="IPR050380">
    <property type="entry name" value="Immune_Resp_Modulators"/>
</dbReference>
<organism evidence="3 4">
    <name type="scientific">Amazona aestiva</name>
    <name type="common">Blue-fronted Amazon parrot</name>
    <dbReference type="NCBI Taxonomy" id="12930"/>
    <lineage>
        <taxon>Eukaryota</taxon>
        <taxon>Metazoa</taxon>
        <taxon>Chordata</taxon>
        <taxon>Craniata</taxon>
        <taxon>Vertebrata</taxon>
        <taxon>Euteleostomi</taxon>
        <taxon>Archelosauria</taxon>
        <taxon>Archosauria</taxon>
        <taxon>Dinosauria</taxon>
        <taxon>Saurischia</taxon>
        <taxon>Theropoda</taxon>
        <taxon>Coelurosauria</taxon>
        <taxon>Aves</taxon>
        <taxon>Neognathae</taxon>
        <taxon>Neoaves</taxon>
        <taxon>Telluraves</taxon>
        <taxon>Australaves</taxon>
        <taxon>Psittaciformes</taxon>
        <taxon>Psittacidae</taxon>
        <taxon>Amazona</taxon>
    </lineage>
</organism>
<dbReference type="InterPro" id="IPR003006">
    <property type="entry name" value="Ig/MHC_CS"/>
</dbReference>
<evidence type="ECO:0000259" key="2">
    <source>
        <dbReference type="PROSITE" id="PS50835"/>
    </source>
</evidence>
<dbReference type="PROSITE" id="PS50835">
    <property type="entry name" value="IG_LIKE"/>
    <property type="match status" value="1"/>
</dbReference>
<dbReference type="InterPro" id="IPR007110">
    <property type="entry name" value="Ig-like_dom"/>
</dbReference>
<dbReference type="Pfam" id="PF07654">
    <property type="entry name" value="C1-set"/>
    <property type="match status" value="1"/>
</dbReference>
<dbReference type="FunFam" id="2.60.40.10:FF:000463">
    <property type="entry name" value="Immunoglobulin heavy constant gamma 1"/>
    <property type="match status" value="1"/>
</dbReference>
<keyword evidence="1" id="KW-0393">Immunoglobulin domain</keyword>
<dbReference type="OrthoDB" id="8694217at2759"/>
<dbReference type="STRING" id="12930.A0A0Q3PU08"/>
<gene>
    <name evidence="3" type="ORF">AAES_46388</name>
</gene>
<dbReference type="Proteomes" id="UP000051836">
    <property type="component" value="Unassembled WGS sequence"/>
</dbReference>
<dbReference type="EMBL" id="LMAW01001010">
    <property type="protein sequence ID" value="KQK84699.1"/>
    <property type="molecule type" value="Genomic_DNA"/>
</dbReference>
<dbReference type="SUPFAM" id="SSF48726">
    <property type="entry name" value="Immunoglobulin"/>
    <property type="match status" value="1"/>
</dbReference>
<keyword evidence="4" id="KW-1185">Reference proteome</keyword>
<accession>A0A0Q3PU08</accession>
<dbReference type="CDD" id="cd05768">
    <property type="entry name" value="IgC1_CH3_IgAGD_CH4_IgAEM"/>
    <property type="match status" value="1"/>
</dbReference>
<reference evidence="3 4" key="1">
    <citation type="submission" date="2015-10" db="EMBL/GenBank/DDBJ databases">
        <authorList>
            <person name="Gilbert D.G."/>
        </authorList>
    </citation>
    <scope>NUCLEOTIDE SEQUENCE [LARGE SCALE GENOMIC DNA]</scope>
    <source>
        <strain evidence="3">FVVF132</strain>
    </source>
</reference>
<dbReference type="SMART" id="SM00407">
    <property type="entry name" value="IGc1"/>
    <property type="match status" value="1"/>
</dbReference>
<protein>
    <submittedName>
        <fullName evidence="3">Ig gamma-1 chain C region, membrane-bound form</fullName>
    </submittedName>
</protein>
<feature type="domain" description="Ig-like" evidence="2">
    <location>
        <begin position="7"/>
        <end position="109"/>
    </location>
</feature>
<evidence type="ECO:0000313" key="4">
    <source>
        <dbReference type="Proteomes" id="UP000051836"/>
    </source>
</evidence>
<dbReference type="InterPro" id="IPR036179">
    <property type="entry name" value="Ig-like_dom_sf"/>
</dbReference>
<proteinExistence type="predicted"/>
<dbReference type="Gene3D" id="2.60.40.10">
    <property type="entry name" value="Immunoglobulins"/>
    <property type="match status" value="1"/>
</dbReference>
<dbReference type="PANTHER" id="PTHR23411">
    <property type="entry name" value="TAPASIN"/>
    <property type="match status" value="1"/>
</dbReference>